<proteinExistence type="predicted"/>
<gene>
    <name evidence="2" type="ORF">Thethe_00867</name>
</gene>
<accession>L0IG73</accession>
<feature type="domain" description="Glycosyl transferase family 28 C-terminal" evidence="1">
    <location>
        <begin position="258"/>
        <end position="299"/>
    </location>
</feature>
<evidence type="ECO:0000259" key="1">
    <source>
        <dbReference type="Pfam" id="PF04101"/>
    </source>
</evidence>
<dbReference type="InterPro" id="IPR053205">
    <property type="entry name" value="GHMP_kinase_L-arabinokinase"/>
</dbReference>
<dbReference type="Pfam" id="PF04101">
    <property type="entry name" value="Glyco_tran_28_C"/>
    <property type="match status" value="1"/>
</dbReference>
<dbReference type="SUPFAM" id="SSF53756">
    <property type="entry name" value="UDP-Glycosyltransferase/glycogen phosphorylase"/>
    <property type="match status" value="1"/>
</dbReference>
<evidence type="ECO:0000313" key="2">
    <source>
        <dbReference type="EMBL" id="AGB18540.1"/>
    </source>
</evidence>
<name>L0IG73_THETR</name>
<dbReference type="EMBL" id="CP003066">
    <property type="protein sequence ID" value="AGB18540.1"/>
    <property type="molecule type" value="Genomic_DNA"/>
</dbReference>
<organism evidence="2 3">
    <name type="scientific">Thermoanaerobacterium thermosaccharolyticum M0795</name>
    <dbReference type="NCBI Taxonomy" id="698948"/>
    <lineage>
        <taxon>Bacteria</taxon>
        <taxon>Bacillati</taxon>
        <taxon>Bacillota</taxon>
        <taxon>Clostridia</taxon>
        <taxon>Thermoanaerobacterales</taxon>
        <taxon>Thermoanaerobacteraceae</taxon>
        <taxon>Thermoanaerobacterium</taxon>
    </lineage>
</organism>
<keyword evidence="2" id="KW-0808">Transferase</keyword>
<dbReference type="PATRIC" id="fig|698948.3.peg.858"/>
<dbReference type="RefSeq" id="WP_015311231.1">
    <property type="nucleotide sequence ID" value="NC_019970.1"/>
</dbReference>
<dbReference type="PANTHER" id="PTHR38134">
    <property type="entry name" value="SLR1395 PROTEIN"/>
    <property type="match status" value="1"/>
</dbReference>
<reference evidence="2 3" key="1">
    <citation type="submission" date="2012-03" db="EMBL/GenBank/DDBJ databases">
        <title>Complete sequence of chromosome of Thermoanaerobacterium thermosaccharolyticum M0795.</title>
        <authorList>
            <consortium name="US DOE Joint Genome Institute"/>
            <person name="Lucas S."/>
            <person name="Han J."/>
            <person name="Lapidus A."/>
            <person name="Cheng J.-F."/>
            <person name="Goodwin L."/>
            <person name="Pitluck S."/>
            <person name="Peters L."/>
            <person name="Teshima H."/>
            <person name="Detter J.C."/>
            <person name="Han C."/>
            <person name="Tapia R."/>
            <person name="Land M."/>
            <person name="Hauser L."/>
            <person name="Kyrpides N."/>
            <person name="Ivanova N."/>
            <person name="Pagani I."/>
            <person name="Feinberg L."/>
            <person name="Folden J."/>
            <person name="Hogsett D."/>
            <person name="Shaw J."/>
            <person name="Woyke T."/>
        </authorList>
    </citation>
    <scope>NUCLEOTIDE SEQUENCE [LARGE SCALE GENOMIC DNA]</scope>
    <source>
        <strain evidence="2 3">M0795</strain>
    </source>
</reference>
<dbReference type="HOGENOM" id="CLU_044082_0_0_9"/>
<dbReference type="PANTHER" id="PTHR38134:SF2">
    <property type="entry name" value="GALACTOKINASE"/>
    <property type="match status" value="1"/>
</dbReference>
<dbReference type="GO" id="GO:0016758">
    <property type="term" value="F:hexosyltransferase activity"/>
    <property type="evidence" value="ECO:0007669"/>
    <property type="project" value="InterPro"/>
</dbReference>
<dbReference type="InterPro" id="IPR007235">
    <property type="entry name" value="Glyco_trans_28_C"/>
</dbReference>
<dbReference type="KEGG" id="tto:Thethe_00867"/>
<sequence length="362" mass="42412">MKSIVFYISDHGFGHASRSLALIENIIHIDKEVKIFIKTGEKQLEFCRAYLSKLNFDDIYYEIKKNDVGLILEKNSLKVDKKKLKYEVENWINNWDYYIYQEEYFYKENKIDLIISDITPQAFIIGKKLGIRTLAISNFTWYEMYVDLLGSISAIEKLYEAYDLADEVFIYPLSEPKNLLFKKYKNIGFVARKSNRWLVQKIREKYLGDLYKRIIFISVGRSVNLEEEIHIKNDDNFYIYTEGLNLKGENTYRLSINTINIQDYIAASDLLITKAGWSSVSEAVVSQVPLLVIDRQEVIEDRTTINKLLELGIADIIDDSTLFNLGNVNFDEFIGRLKKPYFVNPFKNDSYNIAKEILKFIK</sequence>
<evidence type="ECO:0000313" key="3">
    <source>
        <dbReference type="Proteomes" id="UP000010845"/>
    </source>
</evidence>
<dbReference type="AlphaFoldDB" id="L0IG73"/>
<protein>
    <submittedName>
        <fullName evidence="2">UDP-N-acetylglucosamine:LPS N-acetylglucosamine transferase</fullName>
    </submittedName>
</protein>
<dbReference type="Proteomes" id="UP000010845">
    <property type="component" value="Chromosome"/>
</dbReference>
<dbReference type="Gene3D" id="3.40.50.2000">
    <property type="entry name" value="Glycogen Phosphorylase B"/>
    <property type="match status" value="1"/>
</dbReference>